<reference evidence="1" key="2">
    <citation type="submission" date="2021-02" db="EMBL/GenBank/DDBJ databases">
        <authorList>
            <person name="Kimball J.A."/>
            <person name="Haas M.W."/>
            <person name="Macchietto M."/>
            <person name="Kono T."/>
            <person name="Duquette J."/>
            <person name="Shao M."/>
        </authorList>
    </citation>
    <scope>NUCLEOTIDE SEQUENCE</scope>
    <source>
        <tissue evidence="1">Fresh leaf tissue</tissue>
    </source>
</reference>
<protein>
    <submittedName>
        <fullName evidence="1">Uncharacterized protein</fullName>
    </submittedName>
</protein>
<keyword evidence="2" id="KW-1185">Reference proteome</keyword>
<reference evidence="1" key="1">
    <citation type="journal article" date="2021" name="bioRxiv">
        <title>Whole Genome Assembly and Annotation of Northern Wild Rice, Zizania palustris L., Supports a Whole Genome Duplication in the Zizania Genus.</title>
        <authorList>
            <person name="Haas M."/>
            <person name="Kono T."/>
            <person name="Macchietto M."/>
            <person name="Millas R."/>
            <person name="McGilp L."/>
            <person name="Shao M."/>
            <person name="Duquette J."/>
            <person name="Hirsch C.N."/>
            <person name="Kimball J."/>
        </authorList>
    </citation>
    <scope>NUCLEOTIDE SEQUENCE</scope>
    <source>
        <tissue evidence="1">Fresh leaf tissue</tissue>
    </source>
</reference>
<proteinExistence type="predicted"/>
<evidence type="ECO:0000313" key="2">
    <source>
        <dbReference type="Proteomes" id="UP000729402"/>
    </source>
</evidence>
<name>A0A8J5WU22_ZIZPA</name>
<dbReference type="AlphaFoldDB" id="A0A8J5WU22"/>
<evidence type="ECO:0000313" key="1">
    <source>
        <dbReference type="EMBL" id="KAG8095117.1"/>
    </source>
</evidence>
<sequence length="73" mass="8011">MEAGGLVADMNWIFSDLPWHAKESETMARQLLGAFPINGEEGHLELPWFDQPSTPCYYDCNVGSLAAPLGNCP</sequence>
<comment type="caution">
    <text evidence="1">The sequence shown here is derived from an EMBL/GenBank/DDBJ whole genome shotgun (WGS) entry which is preliminary data.</text>
</comment>
<accession>A0A8J5WU22</accession>
<dbReference type="Proteomes" id="UP000729402">
    <property type="component" value="Unassembled WGS sequence"/>
</dbReference>
<gene>
    <name evidence="1" type="ORF">GUJ93_ZPchr0012g21717</name>
</gene>
<dbReference type="EMBL" id="JAAALK010000080">
    <property type="protein sequence ID" value="KAG8095117.1"/>
    <property type="molecule type" value="Genomic_DNA"/>
</dbReference>
<organism evidence="1 2">
    <name type="scientific">Zizania palustris</name>
    <name type="common">Northern wild rice</name>
    <dbReference type="NCBI Taxonomy" id="103762"/>
    <lineage>
        <taxon>Eukaryota</taxon>
        <taxon>Viridiplantae</taxon>
        <taxon>Streptophyta</taxon>
        <taxon>Embryophyta</taxon>
        <taxon>Tracheophyta</taxon>
        <taxon>Spermatophyta</taxon>
        <taxon>Magnoliopsida</taxon>
        <taxon>Liliopsida</taxon>
        <taxon>Poales</taxon>
        <taxon>Poaceae</taxon>
        <taxon>BOP clade</taxon>
        <taxon>Oryzoideae</taxon>
        <taxon>Oryzeae</taxon>
        <taxon>Zizaniinae</taxon>
        <taxon>Zizania</taxon>
    </lineage>
</organism>